<keyword evidence="7" id="KW-1185">Reference proteome</keyword>
<accession>A0A369I8A1</accession>
<evidence type="ECO:0000256" key="2">
    <source>
        <dbReference type="ARBA" id="ARBA00022723"/>
    </source>
</evidence>
<comment type="caution">
    <text evidence="6">The sequence shown here is derived from an EMBL/GenBank/DDBJ whole genome shotgun (WGS) entry which is preliminary data.</text>
</comment>
<dbReference type="AlphaFoldDB" id="A0A369I8A1"/>
<dbReference type="Gene3D" id="1.10.760.10">
    <property type="entry name" value="Cytochrome c-like domain"/>
    <property type="match status" value="1"/>
</dbReference>
<dbReference type="InterPro" id="IPR051459">
    <property type="entry name" value="Cytochrome_c-type_DH"/>
</dbReference>
<dbReference type="InterPro" id="IPR036909">
    <property type="entry name" value="Cyt_c-like_dom_sf"/>
</dbReference>
<evidence type="ECO:0000259" key="5">
    <source>
        <dbReference type="PROSITE" id="PS51007"/>
    </source>
</evidence>
<gene>
    <name evidence="6" type="ORF">DVG78_11330</name>
</gene>
<dbReference type="PROSITE" id="PS51007">
    <property type="entry name" value="CYTC"/>
    <property type="match status" value="1"/>
</dbReference>
<dbReference type="EMBL" id="QPIW01000007">
    <property type="protein sequence ID" value="RDB05991.1"/>
    <property type="molecule type" value="Genomic_DNA"/>
</dbReference>
<dbReference type="GO" id="GO:0009055">
    <property type="term" value="F:electron transfer activity"/>
    <property type="evidence" value="ECO:0007669"/>
    <property type="project" value="InterPro"/>
</dbReference>
<name>A0A369I8A1_9BACT</name>
<dbReference type="PANTHER" id="PTHR35008:SF4">
    <property type="entry name" value="BLL4482 PROTEIN"/>
    <property type="match status" value="1"/>
</dbReference>
<dbReference type="RefSeq" id="WP_114461186.1">
    <property type="nucleotide sequence ID" value="NZ_QPIW01000007.1"/>
</dbReference>
<dbReference type="GO" id="GO:0046872">
    <property type="term" value="F:metal ion binding"/>
    <property type="evidence" value="ECO:0007669"/>
    <property type="project" value="UniProtKB-KW"/>
</dbReference>
<dbReference type="GO" id="GO:0020037">
    <property type="term" value="F:heme binding"/>
    <property type="evidence" value="ECO:0007669"/>
    <property type="project" value="InterPro"/>
</dbReference>
<dbReference type="PANTHER" id="PTHR35008">
    <property type="entry name" value="BLL4482 PROTEIN-RELATED"/>
    <property type="match status" value="1"/>
</dbReference>
<organism evidence="6 7">
    <name type="scientific">Runella aurantiaca</name>
    <dbReference type="NCBI Taxonomy" id="2282308"/>
    <lineage>
        <taxon>Bacteria</taxon>
        <taxon>Pseudomonadati</taxon>
        <taxon>Bacteroidota</taxon>
        <taxon>Cytophagia</taxon>
        <taxon>Cytophagales</taxon>
        <taxon>Spirosomataceae</taxon>
        <taxon>Runella</taxon>
    </lineage>
</organism>
<dbReference type="InterPro" id="IPR009056">
    <property type="entry name" value="Cyt_c-like_dom"/>
</dbReference>
<keyword evidence="1 4" id="KW-0349">Heme</keyword>
<feature type="domain" description="Cytochrome c" evidence="5">
    <location>
        <begin position="47"/>
        <end position="184"/>
    </location>
</feature>
<protein>
    <submittedName>
        <fullName evidence="6">Diheme cytochrome c-553</fullName>
    </submittedName>
</protein>
<dbReference type="Pfam" id="PF00034">
    <property type="entry name" value="Cytochrom_C"/>
    <property type="match status" value="1"/>
</dbReference>
<evidence type="ECO:0000313" key="6">
    <source>
        <dbReference type="EMBL" id="RDB05991.1"/>
    </source>
</evidence>
<evidence type="ECO:0000256" key="4">
    <source>
        <dbReference type="PROSITE-ProRule" id="PRU00433"/>
    </source>
</evidence>
<evidence type="ECO:0000256" key="3">
    <source>
        <dbReference type="ARBA" id="ARBA00023004"/>
    </source>
</evidence>
<dbReference type="Proteomes" id="UP000253141">
    <property type="component" value="Unassembled WGS sequence"/>
</dbReference>
<keyword evidence="3 4" id="KW-0408">Iron</keyword>
<keyword evidence="2 4" id="KW-0479">Metal-binding</keyword>
<evidence type="ECO:0000313" key="7">
    <source>
        <dbReference type="Proteomes" id="UP000253141"/>
    </source>
</evidence>
<sequence>MKKQISILALVVFSVVVLFSFTRPQALRGLSRGGLQSLKSKTAYTQAQIEKGKYLVEMMGCAHCHAPKKMTPQGPIPDPDLGLSGHPAKIPMGKVVKTQDWVLFHPMTTIAVGPWGASFSANLTPEATGIGSWSEEQFLIAITEGKSKGIRTARPLLPPMPWRDYVHAKKEDLVAIFAYLKSCKPIENIVPQPISPDKL</sequence>
<evidence type="ECO:0000256" key="1">
    <source>
        <dbReference type="ARBA" id="ARBA00022617"/>
    </source>
</evidence>
<dbReference type="SUPFAM" id="SSF46626">
    <property type="entry name" value="Cytochrome c"/>
    <property type="match status" value="1"/>
</dbReference>
<dbReference type="OrthoDB" id="9809720at2"/>
<proteinExistence type="predicted"/>
<reference evidence="6 7" key="1">
    <citation type="submission" date="2018-07" db="EMBL/GenBank/DDBJ databases">
        <title>Genome analysis of Runella aurantiaca.</title>
        <authorList>
            <person name="Yang X."/>
        </authorList>
    </citation>
    <scope>NUCLEOTIDE SEQUENCE [LARGE SCALE GENOMIC DNA]</scope>
    <source>
        <strain evidence="6 7">YX9</strain>
    </source>
</reference>